<dbReference type="RefSeq" id="WP_068139470.1">
    <property type="nucleotide sequence ID" value="NZ_AP014924.1"/>
</dbReference>
<proteinExistence type="inferred from homology"/>
<dbReference type="AlphaFoldDB" id="A0A0K2SPH8"/>
<evidence type="ECO:0000256" key="7">
    <source>
        <dbReference type="ARBA" id="ARBA00023237"/>
    </source>
</evidence>
<evidence type="ECO:0000256" key="6">
    <source>
        <dbReference type="ARBA" id="ARBA00023136"/>
    </source>
</evidence>
<evidence type="ECO:0000256" key="4">
    <source>
        <dbReference type="ARBA" id="ARBA00022452"/>
    </source>
</evidence>
<dbReference type="OrthoDB" id="9814032at2"/>
<dbReference type="GO" id="GO:0009279">
    <property type="term" value="C:cell outer membrane"/>
    <property type="evidence" value="ECO:0007669"/>
    <property type="project" value="UniProtKB-SubCell"/>
</dbReference>
<dbReference type="InterPro" id="IPR051906">
    <property type="entry name" value="TolC-like"/>
</dbReference>
<dbReference type="Proteomes" id="UP000065807">
    <property type="component" value="Chromosome"/>
</dbReference>
<evidence type="ECO:0000256" key="5">
    <source>
        <dbReference type="ARBA" id="ARBA00022692"/>
    </source>
</evidence>
<evidence type="ECO:0000256" key="8">
    <source>
        <dbReference type="SAM" id="Coils"/>
    </source>
</evidence>
<keyword evidence="8" id="KW-0175">Coiled coil</keyword>
<dbReference type="GO" id="GO:0015288">
    <property type="term" value="F:porin activity"/>
    <property type="evidence" value="ECO:0007669"/>
    <property type="project" value="TreeGrafter"/>
</dbReference>
<evidence type="ECO:0000256" key="3">
    <source>
        <dbReference type="ARBA" id="ARBA00022448"/>
    </source>
</evidence>
<evidence type="ECO:0008006" key="11">
    <source>
        <dbReference type="Google" id="ProtNLM"/>
    </source>
</evidence>
<sequence length="402" mass="44355">MFGWDARLHDGHRPDRFLPGFRPSWSRLVAALALTLALASAPALFPILPGLPPVRAQGVPGDPASPSDRPEPLSLTLDQAIQLALEQGPDRKAADLELELARLDHEEATANHLVQPSPVTLSQAESAWRSAQAEHAASSGTIALSVEEAYYDLIRSRQQVELSRGNLEQARRQLESAQTRYDAGALAELDLKQTRQQVDQAEAQLETDRRSLEQAQQELNRLLGRPLDAPLEPAEAELTFTPSELDLRAALASALEQRLEVIRAQDQVETARLNLELSRNPYTPRLDQERRQVELQQAQDGLEQARLQVELEVRKAFQTVEGAAAQVPLREQAAALAQEQLRIARLRFEAGTITSLDVTDAQQTAFEAQVAALNAVFDYRISLARFYQAAQWQGPGSGSVTD</sequence>
<evidence type="ECO:0000256" key="1">
    <source>
        <dbReference type="ARBA" id="ARBA00004442"/>
    </source>
</evidence>
<keyword evidence="4" id="KW-1134">Transmembrane beta strand</keyword>
<dbReference type="PANTHER" id="PTHR30026:SF20">
    <property type="entry name" value="OUTER MEMBRANE PROTEIN TOLC"/>
    <property type="match status" value="1"/>
</dbReference>
<dbReference type="InterPro" id="IPR003423">
    <property type="entry name" value="OMP_efflux"/>
</dbReference>
<dbReference type="SUPFAM" id="SSF56954">
    <property type="entry name" value="Outer membrane efflux proteins (OEP)"/>
    <property type="match status" value="1"/>
</dbReference>
<evidence type="ECO:0000313" key="9">
    <source>
        <dbReference type="EMBL" id="BAS28714.1"/>
    </source>
</evidence>
<dbReference type="EMBL" id="AP014924">
    <property type="protein sequence ID" value="BAS28714.1"/>
    <property type="molecule type" value="Genomic_DNA"/>
</dbReference>
<keyword evidence="5" id="KW-0812">Transmembrane</keyword>
<reference evidence="10" key="1">
    <citation type="submission" date="2015-07" db="EMBL/GenBank/DDBJ databases">
        <title>Complete genome sequence and phylogenetic analysis of Limnochorda pilosa.</title>
        <authorList>
            <person name="Watanabe M."/>
            <person name="Kojima H."/>
            <person name="Fukui M."/>
        </authorList>
    </citation>
    <scope>NUCLEOTIDE SEQUENCE [LARGE SCALE GENOMIC DNA]</scope>
    <source>
        <strain evidence="10">HC45</strain>
    </source>
</reference>
<evidence type="ECO:0000256" key="2">
    <source>
        <dbReference type="ARBA" id="ARBA00007613"/>
    </source>
</evidence>
<reference evidence="10" key="2">
    <citation type="journal article" date="2016" name="Int. J. Syst. Evol. Microbiol.">
        <title>Complete genome sequence and cell structure of Limnochorda pilosa, a Gram-negative spore-former within the phylum Firmicutes.</title>
        <authorList>
            <person name="Watanabe M."/>
            <person name="Kojima H."/>
            <person name="Fukui M."/>
        </authorList>
    </citation>
    <scope>NUCLEOTIDE SEQUENCE [LARGE SCALE GENOMIC DNA]</scope>
    <source>
        <strain evidence="10">HC45</strain>
    </source>
</reference>
<name>A0A0K2SPH8_LIMPI</name>
<keyword evidence="7" id="KW-0998">Cell outer membrane</keyword>
<keyword evidence="3" id="KW-0813">Transport</keyword>
<dbReference type="STRING" id="1555112.LIP_2885"/>
<comment type="similarity">
    <text evidence="2">Belongs to the outer membrane factor (OMF) (TC 1.B.17) family.</text>
</comment>
<accession>A0A0K2SPH8</accession>
<dbReference type="KEGG" id="lpil:LIP_2885"/>
<dbReference type="GO" id="GO:0015562">
    <property type="term" value="F:efflux transmembrane transporter activity"/>
    <property type="evidence" value="ECO:0007669"/>
    <property type="project" value="InterPro"/>
</dbReference>
<protein>
    <recommendedName>
        <fullName evidence="11">Transporter</fullName>
    </recommendedName>
</protein>
<comment type="subcellular location">
    <subcellularLocation>
        <location evidence="1">Cell outer membrane</location>
    </subcellularLocation>
</comment>
<keyword evidence="6" id="KW-0472">Membrane</keyword>
<organism evidence="9 10">
    <name type="scientific">Limnochorda pilosa</name>
    <dbReference type="NCBI Taxonomy" id="1555112"/>
    <lineage>
        <taxon>Bacteria</taxon>
        <taxon>Bacillati</taxon>
        <taxon>Bacillota</taxon>
        <taxon>Limnochordia</taxon>
        <taxon>Limnochordales</taxon>
        <taxon>Limnochordaceae</taxon>
        <taxon>Limnochorda</taxon>
    </lineage>
</organism>
<gene>
    <name evidence="9" type="ORF">LIP_2885</name>
</gene>
<keyword evidence="10" id="KW-1185">Reference proteome</keyword>
<feature type="coiled-coil region" evidence="8">
    <location>
        <begin position="157"/>
        <end position="225"/>
    </location>
</feature>
<dbReference type="PANTHER" id="PTHR30026">
    <property type="entry name" value="OUTER MEMBRANE PROTEIN TOLC"/>
    <property type="match status" value="1"/>
</dbReference>
<dbReference type="Gene3D" id="1.20.1600.10">
    <property type="entry name" value="Outer membrane efflux proteins (OEP)"/>
    <property type="match status" value="1"/>
</dbReference>
<dbReference type="GO" id="GO:1990281">
    <property type="term" value="C:efflux pump complex"/>
    <property type="evidence" value="ECO:0007669"/>
    <property type="project" value="TreeGrafter"/>
</dbReference>
<dbReference type="Pfam" id="PF02321">
    <property type="entry name" value="OEP"/>
    <property type="match status" value="2"/>
</dbReference>
<evidence type="ECO:0000313" key="10">
    <source>
        <dbReference type="Proteomes" id="UP000065807"/>
    </source>
</evidence>